<evidence type="ECO:0000259" key="4">
    <source>
        <dbReference type="PROSITE" id="PS51232"/>
    </source>
</evidence>
<dbReference type="InterPro" id="IPR016024">
    <property type="entry name" value="ARM-type_fold"/>
</dbReference>
<dbReference type="VEuPathDB" id="AmoebaDB:NfTy_005130"/>
<feature type="coiled-coil region" evidence="2">
    <location>
        <begin position="289"/>
        <end position="316"/>
    </location>
</feature>
<dbReference type="GO" id="GO:0051015">
    <property type="term" value="F:actin filament binding"/>
    <property type="evidence" value="ECO:0007669"/>
    <property type="project" value="TreeGrafter"/>
</dbReference>
<feature type="compositionally biased region" description="Basic and acidic residues" evidence="3">
    <location>
        <begin position="493"/>
        <end position="511"/>
    </location>
</feature>
<gene>
    <name evidence="6" type="ORF">FDP41_007891</name>
</gene>
<feature type="compositionally biased region" description="Pro residues" evidence="3">
    <location>
        <begin position="571"/>
        <end position="595"/>
    </location>
</feature>
<dbReference type="PROSITE" id="PS51232">
    <property type="entry name" value="GBD_FH3"/>
    <property type="match status" value="1"/>
</dbReference>
<dbReference type="GO" id="GO:0005737">
    <property type="term" value="C:cytoplasm"/>
    <property type="evidence" value="ECO:0007669"/>
    <property type="project" value="TreeGrafter"/>
</dbReference>
<feature type="domain" description="FH2" evidence="5">
    <location>
        <begin position="714"/>
        <end position="1103"/>
    </location>
</feature>
<dbReference type="Gene3D" id="1.20.58.2220">
    <property type="entry name" value="Formin, FH2 domain"/>
    <property type="match status" value="1"/>
</dbReference>
<reference evidence="6 7" key="1">
    <citation type="journal article" date="2019" name="Sci. Rep.">
        <title>Nanopore sequencing improves the draft genome of the human pathogenic amoeba Naegleria fowleri.</title>
        <authorList>
            <person name="Liechti N."/>
            <person name="Schurch N."/>
            <person name="Bruggmann R."/>
            <person name="Wittwer M."/>
        </authorList>
    </citation>
    <scope>NUCLEOTIDE SEQUENCE [LARGE SCALE GENOMIC DNA]</scope>
    <source>
        <strain evidence="6 7">ATCC 30894</strain>
    </source>
</reference>
<organism evidence="6 7">
    <name type="scientific">Naegleria fowleri</name>
    <name type="common">Brain eating amoeba</name>
    <dbReference type="NCBI Taxonomy" id="5763"/>
    <lineage>
        <taxon>Eukaryota</taxon>
        <taxon>Discoba</taxon>
        <taxon>Heterolobosea</taxon>
        <taxon>Tetramitia</taxon>
        <taxon>Eutetramitia</taxon>
        <taxon>Vahlkampfiidae</taxon>
        <taxon>Naegleria</taxon>
    </lineage>
</organism>
<dbReference type="OrthoDB" id="427644at2759"/>
<name>A0A6A5C887_NAEFO</name>
<dbReference type="InterPro" id="IPR011989">
    <property type="entry name" value="ARM-like"/>
</dbReference>
<dbReference type="VEuPathDB" id="AmoebaDB:NF0030730"/>
<evidence type="ECO:0000256" key="1">
    <source>
        <dbReference type="ARBA" id="ARBA00023203"/>
    </source>
</evidence>
<keyword evidence="7" id="KW-1185">Reference proteome</keyword>
<dbReference type="InterPro" id="IPR056771">
    <property type="entry name" value="FH3_FHOD1-3-like"/>
</dbReference>
<dbReference type="GeneID" id="68115109"/>
<dbReference type="Proteomes" id="UP000444721">
    <property type="component" value="Unassembled WGS sequence"/>
</dbReference>
<evidence type="ECO:0000256" key="3">
    <source>
        <dbReference type="SAM" id="MobiDB-lite"/>
    </source>
</evidence>
<accession>A0A6A5C887</accession>
<feature type="region of interest" description="Disordered" evidence="3">
    <location>
        <begin position="467"/>
        <end position="595"/>
    </location>
</feature>
<dbReference type="PROSITE" id="PS51444">
    <property type="entry name" value="FH2"/>
    <property type="match status" value="1"/>
</dbReference>
<feature type="compositionally biased region" description="Low complexity" evidence="3">
    <location>
        <begin position="512"/>
        <end position="525"/>
    </location>
</feature>
<evidence type="ECO:0000313" key="6">
    <source>
        <dbReference type="EMBL" id="KAF0983976.1"/>
    </source>
</evidence>
<feature type="region of interest" description="Disordered" evidence="3">
    <location>
        <begin position="405"/>
        <end position="442"/>
    </location>
</feature>
<feature type="domain" description="GBD/FH3" evidence="4">
    <location>
        <begin position="1"/>
        <end position="378"/>
    </location>
</feature>
<evidence type="ECO:0000313" key="7">
    <source>
        <dbReference type="Proteomes" id="UP000444721"/>
    </source>
</evidence>
<evidence type="ECO:0008006" key="8">
    <source>
        <dbReference type="Google" id="ProtNLM"/>
    </source>
</evidence>
<protein>
    <recommendedName>
        <fullName evidence="8">FH2 domain-containing protein</fullName>
    </recommendedName>
</protein>
<dbReference type="VEuPathDB" id="AmoebaDB:NfTy_005110"/>
<dbReference type="PANTHER" id="PTHR45920">
    <property type="entry name" value="FORMIN HOMOLOGY 2 DOMAIN CONTAINING, ISOFORM I"/>
    <property type="match status" value="1"/>
</dbReference>
<feature type="coiled-coil region" evidence="2">
    <location>
        <begin position="981"/>
        <end position="1008"/>
    </location>
</feature>
<dbReference type="InterPro" id="IPR015425">
    <property type="entry name" value="FH2_Formin"/>
</dbReference>
<dbReference type="GO" id="GO:0005856">
    <property type="term" value="C:cytoskeleton"/>
    <property type="evidence" value="ECO:0007669"/>
    <property type="project" value="TreeGrafter"/>
</dbReference>
<feature type="compositionally biased region" description="Acidic residues" evidence="3">
    <location>
        <begin position="418"/>
        <end position="430"/>
    </location>
</feature>
<evidence type="ECO:0000256" key="2">
    <source>
        <dbReference type="SAM" id="Coils"/>
    </source>
</evidence>
<dbReference type="Gene3D" id="1.25.10.10">
    <property type="entry name" value="Leucine-rich Repeat Variant"/>
    <property type="match status" value="1"/>
</dbReference>
<dbReference type="InterPro" id="IPR014768">
    <property type="entry name" value="GBD/FH3_dom"/>
</dbReference>
<dbReference type="VEuPathDB" id="AmoebaDB:FDP41_007891"/>
<keyword evidence="1" id="KW-0009">Actin-binding</keyword>
<dbReference type="SMART" id="SM00498">
    <property type="entry name" value="FH2"/>
    <property type="match status" value="1"/>
</dbReference>
<dbReference type="VEuPathDB" id="AmoebaDB:NF0119400"/>
<dbReference type="RefSeq" id="XP_044568689.1">
    <property type="nucleotide sequence ID" value="XM_044711685.1"/>
</dbReference>
<dbReference type="InterPro" id="IPR042201">
    <property type="entry name" value="FH2_Formin_sf"/>
</dbReference>
<proteinExistence type="predicted"/>
<evidence type="ECO:0000259" key="5">
    <source>
        <dbReference type="PROSITE" id="PS51444"/>
    </source>
</evidence>
<dbReference type="SUPFAM" id="SSF48371">
    <property type="entry name" value="ARM repeat"/>
    <property type="match status" value="1"/>
</dbReference>
<dbReference type="AlphaFoldDB" id="A0A6A5C887"/>
<dbReference type="GO" id="GO:0030866">
    <property type="term" value="P:cortical actin cytoskeleton organization"/>
    <property type="evidence" value="ECO:0007669"/>
    <property type="project" value="TreeGrafter"/>
</dbReference>
<dbReference type="Pfam" id="PF02181">
    <property type="entry name" value="FH2"/>
    <property type="match status" value="1"/>
</dbReference>
<dbReference type="PANTHER" id="PTHR45920:SF7">
    <property type="entry name" value="FORMIN-G"/>
    <property type="match status" value="1"/>
</dbReference>
<dbReference type="OMA" id="KKYLNWP"/>
<keyword evidence="2" id="KW-0175">Coiled coil</keyword>
<dbReference type="EMBL" id="VFQX01000004">
    <property type="protein sequence ID" value="KAF0983976.1"/>
    <property type="molecule type" value="Genomic_DNA"/>
</dbReference>
<comment type="caution">
    <text evidence="6">The sequence shown here is derived from an EMBL/GenBank/DDBJ whole genome shotgun (WGS) entry which is preliminary data.</text>
</comment>
<sequence>MDESEDFKTAFDKICSLFEISESRIDKFSLQFDNPSTGTYYFRDSTIPKSTLTKEKLKVFLKLKPELKSREYISILNSDDKVGKGKILFHLKEALHDTTFAEEFISMNGIAILAKEVVRLKGNLQGYCLAALRSALVYVSAMNVISQSPSTVAEIYNLTDTSQQNVQILKNALELMIVFCSYLDNGIKLVKRAAKDMASKCKQQPFQNIMNILKSDDLMVQVNCLTLLNVMLSKVSDQKKRKLLFTWKQADLENALDYANRSEFPAVKEQLMIFQKISKIEIPRSWFVCEKVKRELDKMTCKYEQTQEKLFAYQRQQAMIKVLKQEVQRCYETINLFSFKFGFTDRICTSQRIDTSASLEYTPDKIVDLSKFQRKSLEMSEQYQMLSRTRRELVKIFLNDPAFSDLIPKPEQQKPPEDDLFASDSEDEKPTDEAPPPTPEEALKDEEIMNLKAKIEELLSELNNERMKNMTQSEQAKKQLELMQSEINQANKLLREAAESNKKNDKKRAEDTVSPSVPSESSGTSATQGNEVGDDSSKKVGSSIPQPPTASSSSVPPPPPPSSFFGQQSLIPPPPPMMTGDVPPPPPMMGNVPPPPPPSFGVVPPPPMMGSVPPPPSLSSAIPPPPMMTGNVPPPPSFGVVPPPPMMGGVPPPSFGVPPPSMSSNIPPPPGMGMVPPPPGMGGVPPPPGMLNSGVPLPPIGMMPPMMNSLSKPSKPVIKPTKKMKLFTWEKHNVNNPNSIWNKIEEATLDAEEFEELFCKKERKIVPKERREKEPTESMLLDSKLFNNLSIMLKKLPKVSHIEQGILSLDSNMLSYEHIELLLGNIPEKDVLNNFKTACKTKDESLYSEPEKYVLMITSIPEYETRIRCWMYTLQFESGLVIVEKPLQTFEQSLEALKKSQHFKVLLGIVLAVGNYLNGGTKKGQADGFGLDVLPKLDETKDNVNGSLADYCVLKAMKKDENFAEILEEFEIFGRSKEFSLEDIKNQVESLVNNLNDFKKKIKTVQGKVEPDDIFLKKMSAFFKKAKTDCDNIEKKFESFKKDFNDLLKFFSYKESDIAKIDTKDFFGIIFNFVEMIRKSIDKIKKEQAKKQKQQLTKGQGAKISSAVGGEDAMAALVDKIKSDLKSKQ</sequence>
<dbReference type="Pfam" id="PF24959">
    <property type="entry name" value="FH3_FHOD1-3"/>
    <property type="match status" value="1"/>
</dbReference>
<dbReference type="SUPFAM" id="SSF101447">
    <property type="entry name" value="Formin homology 2 domain (FH2 domain)"/>
    <property type="match status" value="1"/>
</dbReference>